<proteinExistence type="inferred from homology"/>
<reference evidence="5" key="1">
    <citation type="submission" date="2016-03" db="EMBL/GenBank/DDBJ databases">
        <authorList>
            <person name="Ploux O."/>
        </authorList>
    </citation>
    <scope>NUCLEOTIDE SEQUENCE</scope>
    <source>
        <tissue evidence="5">Mantle</tissue>
    </source>
</reference>
<dbReference type="EMBL" id="GELH01000595">
    <property type="protein sequence ID" value="JAS03677.1"/>
    <property type="molecule type" value="Transcribed_RNA"/>
</dbReference>
<organism evidence="5">
    <name type="scientific">Pinctada fucata</name>
    <name type="common">Akoya pearl oyster</name>
    <name type="synonym">Pinctada imbricata fucata</name>
    <dbReference type="NCBI Taxonomy" id="50426"/>
    <lineage>
        <taxon>Eukaryota</taxon>
        <taxon>Metazoa</taxon>
        <taxon>Spiralia</taxon>
        <taxon>Lophotrochozoa</taxon>
        <taxon>Mollusca</taxon>
        <taxon>Bivalvia</taxon>
        <taxon>Autobranchia</taxon>
        <taxon>Pteriomorphia</taxon>
        <taxon>Pterioida</taxon>
        <taxon>Pterioidea</taxon>
        <taxon>Pteriidae</taxon>
        <taxon>Pinctada</taxon>
    </lineage>
</organism>
<dbReference type="SMART" id="SM00644">
    <property type="entry name" value="Ami_2"/>
    <property type="match status" value="1"/>
</dbReference>
<dbReference type="InterPro" id="IPR002502">
    <property type="entry name" value="Amidase_domain"/>
</dbReference>
<dbReference type="GO" id="GO:0008270">
    <property type="term" value="F:zinc ion binding"/>
    <property type="evidence" value="ECO:0007669"/>
    <property type="project" value="InterPro"/>
</dbReference>
<dbReference type="SMART" id="SM00701">
    <property type="entry name" value="PGRP"/>
    <property type="match status" value="1"/>
</dbReference>
<dbReference type="PANTHER" id="PTHR11022:SF41">
    <property type="entry name" value="PEPTIDOGLYCAN-RECOGNITION PROTEIN LC-RELATED"/>
    <property type="match status" value="1"/>
</dbReference>
<dbReference type="Pfam" id="PF01510">
    <property type="entry name" value="Amidase_2"/>
    <property type="match status" value="1"/>
</dbReference>
<evidence type="ECO:0000259" key="4">
    <source>
        <dbReference type="SMART" id="SM00701"/>
    </source>
</evidence>
<dbReference type="GO" id="GO:0002376">
    <property type="term" value="P:immune system process"/>
    <property type="evidence" value="ECO:0007669"/>
    <property type="project" value="UniProtKB-KW"/>
</dbReference>
<evidence type="ECO:0000313" key="5">
    <source>
        <dbReference type="EMBL" id="JAS03677.1"/>
    </source>
</evidence>
<feature type="domain" description="N-acetylmuramoyl-L-alanine amidase" evidence="3">
    <location>
        <begin position="1"/>
        <end position="124"/>
    </location>
</feature>
<dbReference type="CDD" id="cd06583">
    <property type="entry name" value="PGRP"/>
    <property type="match status" value="1"/>
</dbReference>
<evidence type="ECO:0000256" key="2">
    <source>
        <dbReference type="ARBA" id="ARBA00022859"/>
    </source>
</evidence>
<dbReference type="EMBL" id="GELH01000596">
    <property type="protein sequence ID" value="JAS03676.1"/>
    <property type="molecule type" value="Transcribed_RNA"/>
</dbReference>
<evidence type="ECO:0000256" key="1">
    <source>
        <dbReference type="ARBA" id="ARBA00007553"/>
    </source>
</evidence>
<dbReference type="GO" id="GO:0008745">
    <property type="term" value="F:N-acetylmuramoyl-L-alanine amidase activity"/>
    <property type="evidence" value="ECO:0007669"/>
    <property type="project" value="InterPro"/>
</dbReference>
<dbReference type="PANTHER" id="PTHR11022">
    <property type="entry name" value="PEPTIDOGLYCAN RECOGNITION PROTEIN"/>
    <property type="match status" value="1"/>
</dbReference>
<dbReference type="GO" id="GO:0009253">
    <property type="term" value="P:peptidoglycan catabolic process"/>
    <property type="evidence" value="ECO:0007669"/>
    <property type="project" value="InterPro"/>
</dbReference>
<feature type="domain" description="Peptidoglycan recognition protein family" evidence="4">
    <location>
        <begin position="3"/>
        <end position="118"/>
    </location>
</feature>
<keyword evidence="2" id="KW-0391">Immunity</keyword>
<dbReference type="InterPro" id="IPR015510">
    <property type="entry name" value="PGRP"/>
</dbReference>
<evidence type="ECO:0000259" key="3">
    <source>
        <dbReference type="SMART" id="SM00644"/>
    </source>
</evidence>
<dbReference type="InterPro" id="IPR036505">
    <property type="entry name" value="Amidase/PGRP_sf"/>
</dbReference>
<dbReference type="InterPro" id="IPR006619">
    <property type="entry name" value="PGRP_domain_met/bac"/>
</dbReference>
<dbReference type="SUPFAM" id="SSF55846">
    <property type="entry name" value="N-acetylmuramoyl-L-alanine amidase-like"/>
    <property type="match status" value="1"/>
</dbReference>
<accession>A0A194AMH1</accession>
<dbReference type="Gene3D" id="3.40.80.10">
    <property type="entry name" value="Peptidoglycan recognition protein-like"/>
    <property type="match status" value="1"/>
</dbReference>
<sequence>MFFIHHTAGPSCTTSERCAAILRGIQRFHMETRKWDDIAYSFLVGEDGRIYEGRGWKRVGSHTKGYNSKSLAVSVMGNFSSITPNTAALDAVRSLLTCAVDAGYLKKDYSLYGHRDVRPTECPGDAFYGLIRGWQHYNTTTDKDQGCVSQHGICQPTYLPCVGYFKTGLCNGYSKRQCCIRE</sequence>
<dbReference type="AlphaFoldDB" id="A0A194AMH1"/>
<dbReference type="FunFam" id="3.40.80.10:FF:000001">
    <property type="entry name" value="Peptidoglycan recognition protein 1"/>
    <property type="match status" value="1"/>
</dbReference>
<name>A0A194AMH1_PINFU</name>
<protein>
    <submittedName>
        <fullName evidence="5">Putative peptidoglycan recognition protein</fullName>
    </submittedName>
</protein>
<comment type="similarity">
    <text evidence="1">Belongs to the N-acetylmuramoyl-L-alanine amidase 2 family.</text>
</comment>